<dbReference type="Pfam" id="PF00005">
    <property type="entry name" value="ABC_tran"/>
    <property type="match status" value="1"/>
</dbReference>
<accession>A0A9X4L9T7</accession>
<dbReference type="PANTHER" id="PTHR42939">
    <property type="entry name" value="ABC TRANSPORTER ATP-BINDING PROTEIN ALBC-RELATED"/>
    <property type="match status" value="1"/>
</dbReference>
<gene>
    <name evidence="5" type="ORF">M4L89_07105</name>
</gene>
<comment type="caution">
    <text evidence="5">The sequence shown here is derived from an EMBL/GenBank/DDBJ whole genome shotgun (WGS) entry which is preliminary data.</text>
</comment>
<evidence type="ECO:0000256" key="3">
    <source>
        <dbReference type="ARBA" id="ARBA00022840"/>
    </source>
</evidence>
<dbReference type="SMART" id="SM00382">
    <property type="entry name" value="AAA"/>
    <property type="match status" value="1"/>
</dbReference>
<dbReference type="GO" id="GO:0005524">
    <property type="term" value="F:ATP binding"/>
    <property type="evidence" value="ECO:0007669"/>
    <property type="project" value="UniProtKB-KW"/>
</dbReference>
<evidence type="ECO:0000313" key="5">
    <source>
        <dbReference type="EMBL" id="MDG0845992.1"/>
    </source>
</evidence>
<reference evidence="5" key="1">
    <citation type="submission" date="2022-05" db="EMBL/GenBank/DDBJ databases">
        <title>Comparative genomics of Staphylococcus equorum isolates.</title>
        <authorList>
            <person name="Luelf R.H."/>
        </authorList>
    </citation>
    <scope>NUCLEOTIDE SEQUENCE</scope>
    <source>
        <strain evidence="5">TMW 2.2497</strain>
    </source>
</reference>
<dbReference type="PROSITE" id="PS50893">
    <property type="entry name" value="ABC_TRANSPORTER_2"/>
    <property type="match status" value="1"/>
</dbReference>
<keyword evidence="3 5" id="KW-0067">ATP-binding</keyword>
<feature type="domain" description="ABC transporter" evidence="4">
    <location>
        <begin position="1"/>
        <end position="218"/>
    </location>
</feature>
<evidence type="ECO:0000259" key="4">
    <source>
        <dbReference type="PROSITE" id="PS50893"/>
    </source>
</evidence>
<dbReference type="InterPro" id="IPR017871">
    <property type="entry name" value="ABC_transporter-like_CS"/>
</dbReference>
<dbReference type="PROSITE" id="PS00211">
    <property type="entry name" value="ABC_TRANSPORTER_1"/>
    <property type="match status" value="1"/>
</dbReference>
<dbReference type="SUPFAM" id="SSF52540">
    <property type="entry name" value="P-loop containing nucleoside triphosphate hydrolases"/>
    <property type="match status" value="1"/>
</dbReference>
<dbReference type="InterPro" id="IPR051782">
    <property type="entry name" value="ABC_Transporter_VariousFunc"/>
</dbReference>
<dbReference type="Gene3D" id="3.40.50.300">
    <property type="entry name" value="P-loop containing nucleotide triphosphate hydrolases"/>
    <property type="match status" value="1"/>
</dbReference>
<dbReference type="InterPro" id="IPR003439">
    <property type="entry name" value="ABC_transporter-like_ATP-bd"/>
</dbReference>
<keyword evidence="2" id="KW-0547">Nucleotide-binding</keyword>
<evidence type="ECO:0000256" key="1">
    <source>
        <dbReference type="ARBA" id="ARBA00022448"/>
    </source>
</evidence>
<dbReference type="RefSeq" id="WP_277583132.1">
    <property type="nucleotide sequence ID" value="NZ_JAMBPY010000003.1"/>
</dbReference>
<dbReference type="GO" id="GO:0016887">
    <property type="term" value="F:ATP hydrolysis activity"/>
    <property type="evidence" value="ECO:0007669"/>
    <property type="project" value="InterPro"/>
</dbReference>
<organism evidence="5 6">
    <name type="scientific">Staphylococcus equorum</name>
    <dbReference type="NCBI Taxonomy" id="246432"/>
    <lineage>
        <taxon>Bacteria</taxon>
        <taxon>Bacillati</taxon>
        <taxon>Bacillota</taxon>
        <taxon>Bacilli</taxon>
        <taxon>Bacillales</taxon>
        <taxon>Staphylococcaceae</taxon>
        <taxon>Staphylococcus</taxon>
    </lineage>
</organism>
<dbReference type="Proteomes" id="UP001152422">
    <property type="component" value="Unassembled WGS sequence"/>
</dbReference>
<proteinExistence type="predicted"/>
<name>A0A9X4L9T7_9STAP</name>
<keyword evidence="1" id="KW-0813">Transport</keyword>
<dbReference type="InterPro" id="IPR027417">
    <property type="entry name" value="P-loop_NTPase"/>
</dbReference>
<protein>
    <submittedName>
        <fullName evidence="5">ABC transporter ATP-binding protein</fullName>
    </submittedName>
</protein>
<dbReference type="InterPro" id="IPR003593">
    <property type="entry name" value="AAA+_ATPase"/>
</dbReference>
<evidence type="ECO:0000256" key="2">
    <source>
        <dbReference type="ARBA" id="ARBA00022741"/>
    </source>
</evidence>
<dbReference type="AlphaFoldDB" id="A0A9X4L9T7"/>
<dbReference type="EMBL" id="JAMBQA010000003">
    <property type="protein sequence ID" value="MDG0845992.1"/>
    <property type="molecule type" value="Genomic_DNA"/>
</dbReference>
<dbReference type="PANTHER" id="PTHR42939:SF1">
    <property type="entry name" value="ABC TRANSPORTER ATP-BINDING PROTEIN ALBC-RELATED"/>
    <property type="match status" value="1"/>
</dbReference>
<dbReference type="CDD" id="cd03230">
    <property type="entry name" value="ABC_DR_subfamily_A"/>
    <property type="match status" value="1"/>
</dbReference>
<evidence type="ECO:0000313" key="6">
    <source>
        <dbReference type="Proteomes" id="UP001152422"/>
    </source>
</evidence>
<keyword evidence="6" id="KW-1185">Reference proteome</keyword>
<sequence length="282" mass="32371">MELKSITKKYGNILILDNLSFDLNKGEIVGLIGKNGAGKSTVMKIITQTIPMYQGDILGNEKVGYLIEEPKLYNNKTGLEHLKYFSEIFGLQFKIDDYKELLHSIQLYDDLEKKVKKYSLGMRQKLGIVISLLTNPEFIILDEPTNSMDIETSFEVLQGLKKMVEKKNIGILISSHKLEDIETICDRFLFLRNGKITRQEKNNNSIVKITLAEVTKMITYINKHNLGKVIYAGEQELHINSTLKDNYILDFINKSNIAIIDLNIEKRTLRDIYMSESRGENL</sequence>